<accession>A0ABX5FWH4</accession>
<dbReference type="EMBL" id="PXZO01000002">
    <property type="protein sequence ID" value="PSK14490.1"/>
    <property type="molecule type" value="Genomic_DNA"/>
</dbReference>
<keyword evidence="2" id="KW-1185">Reference proteome</keyword>
<protein>
    <submittedName>
        <fullName evidence="1">Uncharacterized protein</fullName>
    </submittedName>
</protein>
<name>A0ABX5FWH4_9BACL</name>
<dbReference type="Proteomes" id="UP000241645">
    <property type="component" value="Unassembled WGS sequence"/>
</dbReference>
<sequence length="88" mass="10103">MSVLQRNKEKKSPLENAIYQDNQRVFYLDAITKKVIVHERFLYKFNGINFDVCPDVSITSNISAVLIQPEKGPGAIRDLHSQEIRLSL</sequence>
<reference evidence="1 2" key="1">
    <citation type="submission" date="2018-03" db="EMBL/GenBank/DDBJ databases">
        <title>Brevisbacillus phylogenomics.</title>
        <authorList>
            <person name="Dunlap C."/>
        </authorList>
    </citation>
    <scope>NUCLEOTIDE SEQUENCE [LARGE SCALE GENOMIC DNA]</scope>
    <source>
        <strain evidence="1 2">NRRL B-41110</strain>
    </source>
</reference>
<gene>
    <name evidence="1" type="ORF">C7R92_02470</name>
</gene>
<evidence type="ECO:0000313" key="1">
    <source>
        <dbReference type="EMBL" id="PSK14490.1"/>
    </source>
</evidence>
<evidence type="ECO:0000313" key="2">
    <source>
        <dbReference type="Proteomes" id="UP000241645"/>
    </source>
</evidence>
<comment type="caution">
    <text evidence="1">The sequence shown here is derived from an EMBL/GenBank/DDBJ whole genome shotgun (WGS) entry which is preliminary data.</text>
</comment>
<organism evidence="1 2">
    <name type="scientific">Brevibacillus porteri</name>
    <dbReference type="NCBI Taxonomy" id="2126350"/>
    <lineage>
        <taxon>Bacteria</taxon>
        <taxon>Bacillati</taxon>
        <taxon>Bacillota</taxon>
        <taxon>Bacilli</taxon>
        <taxon>Bacillales</taxon>
        <taxon>Paenibacillaceae</taxon>
        <taxon>Brevibacillus</taxon>
    </lineage>
</organism>
<proteinExistence type="predicted"/>